<evidence type="ECO:0000256" key="2">
    <source>
        <dbReference type="ARBA" id="ARBA00022723"/>
    </source>
</evidence>
<comment type="subcellular location">
    <subcellularLocation>
        <location evidence="1">Nucleus</location>
    </subcellularLocation>
</comment>
<keyword evidence="3" id="KW-0805">Transcription regulation</keyword>
<gene>
    <name evidence="6" type="ORF">SLS56_012115</name>
</gene>
<evidence type="ECO:0000256" key="4">
    <source>
        <dbReference type="ARBA" id="ARBA00023163"/>
    </source>
</evidence>
<organism evidence="6 7">
    <name type="scientific">Neofusicoccum ribis</name>
    <dbReference type="NCBI Taxonomy" id="45134"/>
    <lineage>
        <taxon>Eukaryota</taxon>
        <taxon>Fungi</taxon>
        <taxon>Dikarya</taxon>
        <taxon>Ascomycota</taxon>
        <taxon>Pezizomycotina</taxon>
        <taxon>Dothideomycetes</taxon>
        <taxon>Dothideomycetes incertae sedis</taxon>
        <taxon>Botryosphaeriales</taxon>
        <taxon>Botryosphaeriaceae</taxon>
        <taxon>Neofusicoccum</taxon>
    </lineage>
</organism>
<evidence type="ECO:0000256" key="5">
    <source>
        <dbReference type="ARBA" id="ARBA00023242"/>
    </source>
</evidence>
<dbReference type="InterPro" id="IPR050815">
    <property type="entry name" value="TF_fung"/>
</dbReference>
<keyword evidence="7" id="KW-1185">Reference proteome</keyword>
<evidence type="ECO:0000313" key="7">
    <source>
        <dbReference type="Proteomes" id="UP001521116"/>
    </source>
</evidence>
<dbReference type="CDD" id="cd12148">
    <property type="entry name" value="fungal_TF_MHR"/>
    <property type="match status" value="1"/>
</dbReference>
<dbReference type="PANTHER" id="PTHR47338:SF5">
    <property type="entry name" value="ZN(II)2CYS6 TRANSCRIPTION FACTOR (EUROFUNG)"/>
    <property type="match status" value="1"/>
</dbReference>
<evidence type="ECO:0000256" key="3">
    <source>
        <dbReference type="ARBA" id="ARBA00023015"/>
    </source>
</evidence>
<name>A0ABR3S9R3_9PEZI</name>
<dbReference type="PANTHER" id="PTHR47338">
    <property type="entry name" value="ZN(II)2CYS6 TRANSCRIPTION FACTOR (EUROFUNG)-RELATED"/>
    <property type="match status" value="1"/>
</dbReference>
<dbReference type="Proteomes" id="UP001521116">
    <property type="component" value="Unassembled WGS sequence"/>
</dbReference>
<evidence type="ECO:0000313" key="6">
    <source>
        <dbReference type="EMBL" id="KAL1614396.1"/>
    </source>
</evidence>
<keyword evidence="2" id="KW-0479">Metal-binding</keyword>
<dbReference type="EMBL" id="JAJVDC020000393">
    <property type="protein sequence ID" value="KAL1614396.1"/>
    <property type="molecule type" value="Genomic_DNA"/>
</dbReference>
<keyword evidence="4" id="KW-0804">Transcription</keyword>
<evidence type="ECO:0000256" key="1">
    <source>
        <dbReference type="ARBA" id="ARBA00004123"/>
    </source>
</evidence>
<proteinExistence type="predicted"/>
<evidence type="ECO:0008006" key="8">
    <source>
        <dbReference type="Google" id="ProtNLM"/>
    </source>
</evidence>
<accession>A0ABR3S9R3</accession>
<reference evidence="6 7" key="1">
    <citation type="submission" date="2024-02" db="EMBL/GenBank/DDBJ databases">
        <title>De novo assembly and annotation of 12 fungi associated with fruit tree decline syndrome in Ontario, Canada.</title>
        <authorList>
            <person name="Sulman M."/>
            <person name="Ellouze W."/>
            <person name="Ilyukhin E."/>
        </authorList>
    </citation>
    <scope>NUCLEOTIDE SEQUENCE [LARGE SCALE GENOMIC DNA]</scope>
    <source>
        <strain evidence="6 7">M1-105</strain>
    </source>
</reference>
<comment type="caution">
    <text evidence="6">The sequence shown here is derived from an EMBL/GenBank/DDBJ whole genome shotgun (WGS) entry which is preliminary data.</text>
</comment>
<sequence length="483" mass="54624">MFPMFRQREFFQDFVNNTLPPDLIIVMMGLALRASGQSEDQSLLNEIKRIERNLEKKDLDYRNILLSEIKLACLCIIHQFASGPNQYTWMVMGKLARTVYGCKLHQIDGGSGSGSGSDGAAHPYFPSASLEELRYVWWTAVRIDMFINVLTCMPCTLDVETAATSLPCTSVSDFTTGVEPDMSLKHIPRTNMIAFWDLLEEAHNAPLADGQRLQLSMCLLLRETTRRLQVLMSDVEDQSLETGISGIQNKCTKICEVLPAWFLDPQLALQSHETMIQHRTRLETTLQLRLCCMYSYVPLMCALNEREPNAHGKLVNLWDQFVLHLLAAVDIIRAMPASYYSICDPMMSSGVWILGCITSLCMMYKAHIVPAIGTQASVTRAEMETGFQALMDTLVGFAKMWPTARKMRESLESVRGWHDLPLSLDEVLKLFGRFQTPLPIHNVDAASPETIYDFDVLGTCKVSLKKDLVTDPQLQPQEWWPIQ</sequence>
<keyword evidence="5" id="KW-0539">Nucleus</keyword>
<protein>
    <recommendedName>
        <fullName evidence="8">Transcription factor domain-containing protein</fullName>
    </recommendedName>
</protein>